<accession>A0A7Y9WE56</accession>
<feature type="domain" description="Glycosyltransferase subfamily 4-like N-terminal" evidence="1">
    <location>
        <begin position="16"/>
        <end position="198"/>
    </location>
</feature>
<dbReference type="EMBL" id="JACCAU010000001">
    <property type="protein sequence ID" value="NYH18586.1"/>
    <property type="molecule type" value="Genomic_DNA"/>
</dbReference>
<proteinExistence type="predicted"/>
<dbReference type="SUPFAM" id="SSF53756">
    <property type="entry name" value="UDP-Glycosyltransferase/glycogen phosphorylase"/>
    <property type="match status" value="1"/>
</dbReference>
<evidence type="ECO:0000313" key="3">
    <source>
        <dbReference type="Proteomes" id="UP000572540"/>
    </source>
</evidence>
<dbReference type="RefSeq" id="WP_179706534.1">
    <property type="nucleotide sequence ID" value="NZ_JACCAU010000001.1"/>
</dbReference>
<evidence type="ECO:0000259" key="1">
    <source>
        <dbReference type="Pfam" id="PF13579"/>
    </source>
</evidence>
<sequence length="417" mass="46132">MRLLVVTQYFWPENFRINDLVAELARRGHDVTVLTGLPNYPEGAVFPQFKDNPEAFSRYEGAEVIRVPMLPRGNGGLRLMLNYFSFAASASLVGIWKLRGRHFDAVFAYEPSPITVGLPAAALRAVKRAPMAFWVLDLWPETLQAIGVVRSPAILRAVGKLVSFIYKRCDLILAQSNSFIPQIRKYAGADSRVEYFPSWAESLFDSVAVAPAEEVPHAPDSFNVMFAGNIGDAQDFPAILGAAERLKEYRHIRWLIVGDGRMASWVTEEIERRGLQHNVLMLGRHPVERMPAFFRHAQALLVSLKDEPIFAMTIPGKLQSYLVAGVPIMAMLNGEGAEVVSQGGAGITCAAGDQAALADCVLALSRMTEEERALMGHNAKALSLREFDRDTLIGRLESWLKTMSYGTSRPVESGRAK</sequence>
<dbReference type="CDD" id="cd03794">
    <property type="entry name" value="GT4_WbuB-like"/>
    <property type="match status" value="1"/>
</dbReference>
<protein>
    <submittedName>
        <fullName evidence="2">Glycosyltransferase involved in cell wall biosynthesis</fullName>
    </submittedName>
</protein>
<dbReference type="InterPro" id="IPR028098">
    <property type="entry name" value="Glyco_trans_4-like_N"/>
</dbReference>
<dbReference type="Gene3D" id="3.40.50.2000">
    <property type="entry name" value="Glycogen Phosphorylase B"/>
    <property type="match status" value="2"/>
</dbReference>
<dbReference type="Proteomes" id="UP000572540">
    <property type="component" value="Unassembled WGS sequence"/>
</dbReference>
<evidence type="ECO:0000313" key="2">
    <source>
        <dbReference type="EMBL" id="NYH18586.1"/>
    </source>
</evidence>
<keyword evidence="2" id="KW-0808">Transferase</keyword>
<reference evidence="2 3" key="1">
    <citation type="submission" date="2020-07" db="EMBL/GenBank/DDBJ databases">
        <title>Exploring microbial biodiversity for novel pathways involved in the catabolism of aromatic compounds derived from lignin.</title>
        <authorList>
            <person name="Elkins J."/>
        </authorList>
    </citation>
    <scope>NUCLEOTIDE SEQUENCE [LARGE SCALE GENOMIC DNA]</scope>
    <source>
        <strain evidence="2 3">H2C3B</strain>
    </source>
</reference>
<dbReference type="PANTHER" id="PTHR12526">
    <property type="entry name" value="GLYCOSYLTRANSFERASE"/>
    <property type="match status" value="1"/>
</dbReference>
<comment type="caution">
    <text evidence="2">The sequence shown here is derived from an EMBL/GenBank/DDBJ whole genome shotgun (WGS) entry which is preliminary data.</text>
</comment>
<dbReference type="AlphaFoldDB" id="A0A7Y9WE56"/>
<dbReference type="GO" id="GO:0016757">
    <property type="term" value="F:glycosyltransferase activity"/>
    <property type="evidence" value="ECO:0007669"/>
    <property type="project" value="UniProtKB-ARBA"/>
</dbReference>
<name>A0A7Y9WE56_9BURK</name>
<dbReference type="Pfam" id="PF13579">
    <property type="entry name" value="Glyco_trans_4_4"/>
    <property type="match status" value="1"/>
</dbReference>
<dbReference type="Pfam" id="PF13692">
    <property type="entry name" value="Glyco_trans_1_4"/>
    <property type="match status" value="1"/>
</dbReference>
<gene>
    <name evidence="2" type="ORF">GGD41_005814</name>
</gene>
<organism evidence="2 3">
    <name type="scientific">Paraburkholderia bryophila</name>
    <dbReference type="NCBI Taxonomy" id="420952"/>
    <lineage>
        <taxon>Bacteria</taxon>
        <taxon>Pseudomonadati</taxon>
        <taxon>Pseudomonadota</taxon>
        <taxon>Betaproteobacteria</taxon>
        <taxon>Burkholderiales</taxon>
        <taxon>Burkholderiaceae</taxon>
        <taxon>Paraburkholderia</taxon>
    </lineage>
</organism>